<sequence>MKLKLFLKQSIKDFIIYWPLYLTFTLFLTFAASLSLGLISFASSFFKDVDDSIGLKVSKNALFKPEPYTVMVPEKDDYTQQEKRDLPIYHFFLDTIGYNKEGEFWNGLKRLDSPGVSEENIKNIYKYFASNSGNISHLRQGYLKELNASEDSNMEVINRYVDHISYMFKWKFKTNNIQLAFILNQYLNSNTTKNQIENFYFQFYRQNAFNVKIQNVPRNGSLEYLATNEWMGDIHQGYYGDEIVKQIANFPEGETKIPNFSLFQSNDFNRVNFQSSINFQSEQFKNYLDRTKEEFGMFFYLQPRIANDLNLKLGEKYSVNTWYADSTKDYQMVFAGTILNPDIWYRPTDLHLYVPMQTVNKLLYEVRIPHLNNSFQNYWNSAQNVFSEQLHLHFANKKNVEEGQKYFSNWFETNMMMNLKPGLNRSGLQSSTFWAHEDLGFTTASMSQLVILVSIVVIIFVLILLFLIFFFISQQIILLQQKSLFVLKSMGIRNYELSILNTSALIFPTLISFSLSTFGALMVQSILTQMTYDILNFHHSFWTMGFPFIISITCLFAISIIGFFVISLLIMNSDVLKISGMGVVKSISNVQMKLKFFTRRFNSKVRLGLSFAFQNVYKNLISYIMLTLSFTILFFAFQFNTSVNYFNYGYEQWNAPYKSIKLNHWLPEFVEYEKEKPIIDSYQNIDVKDLEGYKKLDKDFWKQPQDEIMETLTKEMDNAYIPKEMVLDFLNNVSENPKNYEQIFNQMDSIFVQNKGSETFKIKNLLKPLIDKLINLKQQFPAFDGINIMFGKVVGNHQAPNVNQGKQMGVYAKVGVDRSDRTITFIGFENDEFSRRHFEHDVNSEGVVKRKLINGEQATLKNQWALNASISSAYAKRNNFKIGDEFIVKVNVGVGQPNGSNSEPEAIYHNVIVRVNKVLYSDSSSFHFIYLPQASLFTYLERTNQDKAIISNKFREIANKINQPNPVYVTNSYYSKSIIPMQLEYWTLPIYKSTNDLDKAGSNINDYYLKNHFESYIDNVGAYVMIFSKMTDAQILLTRPLSGMIGIAIVMSGAIAVLVSMLITILILLENRNTILLFKIIGYKKREINKYLISGYLVSMMFAILTSVGIVWILLGQMGATIQDIFYFNLVISFQWTLGFAFLVIASLVSFFTLINFAISTYTRMQKPKSLL</sequence>
<feature type="transmembrane region" description="Helical" evidence="6">
    <location>
        <begin position="1044"/>
        <end position="1069"/>
    </location>
</feature>
<dbReference type="InterPro" id="IPR036640">
    <property type="entry name" value="ABC1_TM_sf"/>
</dbReference>
<accession>A0A2S0NKR0</accession>
<feature type="transmembrane region" description="Helical" evidence="6">
    <location>
        <begin position="546"/>
        <end position="571"/>
    </location>
</feature>
<dbReference type="GO" id="GO:0005524">
    <property type="term" value="F:ATP binding"/>
    <property type="evidence" value="ECO:0007669"/>
    <property type="project" value="InterPro"/>
</dbReference>
<evidence type="ECO:0000256" key="2">
    <source>
        <dbReference type="ARBA" id="ARBA00005417"/>
    </source>
</evidence>
<keyword evidence="5 6" id="KW-0472">Membrane</keyword>
<protein>
    <recommendedName>
        <fullName evidence="9">ABC transporter permease</fullName>
    </recommendedName>
</protein>
<evidence type="ECO:0000313" key="7">
    <source>
        <dbReference type="EMBL" id="AVP49601.1"/>
    </source>
</evidence>
<feature type="transmembrane region" description="Helical" evidence="6">
    <location>
        <begin position="1134"/>
        <end position="1159"/>
    </location>
</feature>
<evidence type="ECO:0000256" key="4">
    <source>
        <dbReference type="ARBA" id="ARBA00022989"/>
    </source>
</evidence>
<dbReference type="SUPFAM" id="SSF90123">
    <property type="entry name" value="ABC transporter transmembrane region"/>
    <property type="match status" value="1"/>
</dbReference>
<comment type="similarity">
    <text evidence="2">Belongs to the ABC transporter superfamily.</text>
</comment>
<proteinExistence type="inferred from homology"/>
<evidence type="ECO:0000256" key="3">
    <source>
        <dbReference type="ARBA" id="ARBA00022692"/>
    </source>
</evidence>
<evidence type="ECO:0000313" key="8">
    <source>
        <dbReference type="Proteomes" id="UP000239250"/>
    </source>
</evidence>
<feature type="transmembrane region" description="Helical" evidence="6">
    <location>
        <begin position="620"/>
        <end position="639"/>
    </location>
</feature>
<gene>
    <name evidence="7" type="ORF">C5T88_03440</name>
</gene>
<keyword evidence="3 6" id="KW-0812">Transmembrane</keyword>
<dbReference type="GO" id="GO:0005886">
    <property type="term" value="C:plasma membrane"/>
    <property type="evidence" value="ECO:0007669"/>
    <property type="project" value="UniProtKB-SubCell"/>
</dbReference>
<evidence type="ECO:0000256" key="1">
    <source>
        <dbReference type="ARBA" id="ARBA00004651"/>
    </source>
</evidence>
<reference evidence="8" key="1">
    <citation type="submission" date="2018-02" db="EMBL/GenBank/DDBJ databases">
        <title>Firefly genomes illuminate parallel origins of bioluminescence in beetles.</title>
        <authorList>
            <person name="Fallon T.R."/>
            <person name="Lower S.E.S."/>
            <person name="Behringer M."/>
            <person name="Weng J.-K."/>
        </authorList>
    </citation>
    <scope>NUCLEOTIDE SEQUENCE [LARGE SCALE GENOMIC DNA]</scope>
</reference>
<keyword evidence="4 6" id="KW-1133">Transmembrane helix</keyword>
<evidence type="ECO:0008006" key="9">
    <source>
        <dbReference type="Google" id="ProtNLM"/>
    </source>
</evidence>
<dbReference type="RefSeq" id="WP_303662175.1">
    <property type="nucleotide sequence ID" value="NZ_CP027019.1"/>
</dbReference>
<dbReference type="EMBL" id="CP027019">
    <property type="protein sequence ID" value="AVP49601.1"/>
    <property type="molecule type" value="Genomic_DNA"/>
</dbReference>
<feature type="transmembrane region" description="Helical" evidence="6">
    <location>
        <begin position="1090"/>
        <end position="1114"/>
    </location>
</feature>
<feature type="transmembrane region" description="Helical" evidence="6">
    <location>
        <begin position="449"/>
        <end position="478"/>
    </location>
</feature>
<feature type="transmembrane region" description="Helical" evidence="6">
    <location>
        <begin position="20"/>
        <end position="46"/>
    </location>
</feature>
<dbReference type="Proteomes" id="UP000239250">
    <property type="component" value="Chromosome"/>
</dbReference>
<name>A0A2S0NKR0_9MOLU</name>
<evidence type="ECO:0000256" key="6">
    <source>
        <dbReference type="SAM" id="Phobius"/>
    </source>
</evidence>
<dbReference type="AlphaFoldDB" id="A0A2S0NKR0"/>
<comment type="subcellular location">
    <subcellularLocation>
        <location evidence="1">Cell membrane</location>
        <topology evidence="1">Multi-pass membrane protein</topology>
    </subcellularLocation>
</comment>
<feature type="transmembrane region" description="Helical" evidence="6">
    <location>
        <begin position="499"/>
        <end position="526"/>
    </location>
</feature>
<evidence type="ECO:0000256" key="5">
    <source>
        <dbReference type="ARBA" id="ARBA00023136"/>
    </source>
</evidence>
<organism evidence="7 8">
    <name type="scientific">Williamsoniiplasma luminosum</name>
    <dbReference type="NCBI Taxonomy" id="214888"/>
    <lineage>
        <taxon>Bacteria</taxon>
        <taxon>Bacillati</taxon>
        <taxon>Mycoplasmatota</taxon>
        <taxon>Mollicutes</taxon>
        <taxon>Entomoplasmatales</taxon>
        <taxon>Williamsoniiplasma</taxon>
    </lineage>
</organism>